<gene>
    <name evidence="4" type="ORF">OBRU01_00573</name>
</gene>
<dbReference type="EMBL" id="JTDY01000093">
    <property type="protein sequence ID" value="KOB78914.1"/>
    <property type="molecule type" value="Genomic_DNA"/>
</dbReference>
<dbReference type="Proteomes" id="UP000037510">
    <property type="component" value="Unassembled WGS sequence"/>
</dbReference>
<dbReference type="Pfam" id="PF25298">
    <property type="entry name" value="Baculo_FP_2nd"/>
    <property type="match status" value="1"/>
</dbReference>
<evidence type="ECO:0000313" key="4">
    <source>
        <dbReference type="EMBL" id="KOB78914.1"/>
    </source>
</evidence>
<keyword evidence="1" id="KW-0175">Coiled coil</keyword>
<dbReference type="InterPro" id="IPR057251">
    <property type="entry name" value="FP_C"/>
</dbReference>
<dbReference type="Gene3D" id="1.10.287.1490">
    <property type="match status" value="1"/>
</dbReference>
<comment type="caution">
    <text evidence="4">The sequence shown here is derived from an EMBL/GenBank/DDBJ whole genome shotgun (WGS) entry which is preliminary data.</text>
</comment>
<feature type="compositionally biased region" description="Polar residues" evidence="2">
    <location>
        <begin position="16"/>
        <end position="26"/>
    </location>
</feature>
<feature type="coiled-coil region" evidence="1">
    <location>
        <begin position="92"/>
        <end position="140"/>
    </location>
</feature>
<evidence type="ECO:0000259" key="3">
    <source>
        <dbReference type="Pfam" id="PF25298"/>
    </source>
</evidence>
<reference evidence="4 5" key="1">
    <citation type="journal article" date="2015" name="Genome Biol. Evol.">
        <title>The genome of winter moth (Operophtera brumata) provides a genomic perspective on sexual dimorphism and phenology.</title>
        <authorList>
            <person name="Derks M.F."/>
            <person name="Smit S."/>
            <person name="Salis L."/>
            <person name="Schijlen E."/>
            <person name="Bossers A."/>
            <person name="Mateman C."/>
            <person name="Pijl A.S."/>
            <person name="de Ridder D."/>
            <person name="Groenen M.A."/>
            <person name="Visser M.E."/>
            <person name="Megens H.J."/>
        </authorList>
    </citation>
    <scope>NUCLEOTIDE SEQUENCE [LARGE SCALE GENOMIC DNA]</scope>
    <source>
        <strain evidence="4">WM2013NL</strain>
        <tissue evidence="4">Head and thorax</tissue>
    </source>
</reference>
<name>A0A0L7LU57_OPEBR</name>
<sequence length="296" mass="34343">MNTQRTPPLQTAEIATRSNSQDPSGSRSKRPRPIDSPDKASDIDNQVEIMSMLTKWKTEQESVLSKLIKDVAEIKSEIKQVHKTNTEIEKTLEFMCKNYEEMKSRVDTLEKQREEQNKHIEKIEERVEELERNARSTCLEIRGIPEKPNETKNDLLSIIENMQNKIKLEAERGFIRNIYRARGKPNGDRPIVMDVTTPIKKYNLFQAVKKYNQHHINDRLNTAAIGLQGKKNPIYVSDFLTPKARRLYFLARDVARSNGYRFCWCINGKIFIRKVEGSPAIAIASEQQIEDLKQKK</sequence>
<feature type="compositionally biased region" description="Basic and acidic residues" evidence="2">
    <location>
        <begin position="32"/>
        <end position="42"/>
    </location>
</feature>
<evidence type="ECO:0000256" key="1">
    <source>
        <dbReference type="SAM" id="Coils"/>
    </source>
</evidence>
<proteinExistence type="predicted"/>
<dbReference type="AlphaFoldDB" id="A0A0L7LU57"/>
<feature type="region of interest" description="Disordered" evidence="2">
    <location>
        <begin position="1"/>
        <end position="42"/>
    </location>
</feature>
<evidence type="ECO:0000313" key="5">
    <source>
        <dbReference type="Proteomes" id="UP000037510"/>
    </source>
</evidence>
<keyword evidence="5" id="KW-1185">Reference proteome</keyword>
<protein>
    <submittedName>
        <fullName evidence="4">Zinc finger DNA binding protein</fullName>
    </submittedName>
</protein>
<organism evidence="4 5">
    <name type="scientific">Operophtera brumata</name>
    <name type="common">Winter moth</name>
    <name type="synonym">Phalaena brumata</name>
    <dbReference type="NCBI Taxonomy" id="104452"/>
    <lineage>
        <taxon>Eukaryota</taxon>
        <taxon>Metazoa</taxon>
        <taxon>Ecdysozoa</taxon>
        <taxon>Arthropoda</taxon>
        <taxon>Hexapoda</taxon>
        <taxon>Insecta</taxon>
        <taxon>Pterygota</taxon>
        <taxon>Neoptera</taxon>
        <taxon>Endopterygota</taxon>
        <taxon>Lepidoptera</taxon>
        <taxon>Glossata</taxon>
        <taxon>Ditrysia</taxon>
        <taxon>Geometroidea</taxon>
        <taxon>Geometridae</taxon>
        <taxon>Larentiinae</taxon>
        <taxon>Operophtera</taxon>
    </lineage>
</organism>
<accession>A0A0L7LU57</accession>
<evidence type="ECO:0000256" key="2">
    <source>
        <dbReference type="SAM" id="MobiDB-lite"/>
    </source>
</evidence>
<feature type="domain" description="FP protein C-terminal" evidence="3">
    <location>
        <begin position="241"/>
        <end position="293"/>
    </location>
</feature>